<dbReference type="SMART" id="SM01054">
    <property type="entry name" value="CaM_binding"/>
    <property type="match status" value="1"/>
</dbReference>
<dbReference type="ExpressionAtlas" id="M8BDF8">
    <property type="expression patterns" value="baseline"/>
</dbReference>
<accession>M8BDF8</accession>
<dbReference type="GO" id="GO:0005516">
    <property type="term" value="F:calmodulin binding"/>
    <property type="evidence" value="ECO:0007669"/>
    <property type="project" value="InterPro"/>
</dbReference>
<dbReference type="Pfam" id="PF07839">
    <property type="entry name" value="CaM_binding"/>
    <property type="match status" value="1"/>
</dbReference>
<evidence type="ECO:0000259" key="1">
    <source>
        <dbReference type="SMART" id="SM01054"/>
    </source>
</evidence>
<name>M8BDF8_AEGTA</name>
<feature type="domain" description="Calmodulin-binding" evidence="1">
    <location>
        <begin position="72"/>
        <end position="192"/>
    </location>
</feature>
<protein>
    <recommendedName>
        <fullName evidence="1">Calmodulin-binding domain-containing protein</fullName>
    </recommendedName>
</protein>
<organism evidence="2">
    <name type="scientific">Aegilops tauschii</name>
    <name type="common">Tausch's goatgrass</name>
    <name type="synonym">Aegilops squarrosa</name>
    <dbReference type="NCBI Taxonomy" id="37682"/>
    <lineage>
        <taxon>Eukaryota</taxon>
        <taxon>Viridiplantae</taxon>
        <taxon>Streptophyta</taxon>
        <taxon>Embryophyta</taxon>
        <taxon>Tracheophyta</taxon>
        <taxon>Spermatophyta</taxon>
        <taxon>Magnoliopsida</taxon>
        <taxon>Liliopsida</taxon>
        <taxon>Poales</taxon>
        <taxon>Poaceae</taxon>
        <taxon>BOP clade</taxon>
        <taxon>Pooideae</taxon>
        <taxon>Triticodae</taxon>
        <taxon>Triticeae</taxon>
        <taxon>Triticinae</taxon>
        <taxon>Aegilops</taxon>
    </lineage>
</organism>
<proteinExistence type="predicted"/>
<dbReference type="PANTHER" id="PTHR33349:SF33">
    <property type="entry name" value="EXPRESSED PROTEIN"/>
    <property type="match status" value="1"/>
</dbReference>
<dbReference type="EnsemblPlants" id="EMT22955">
    <property type="protein sequence ID" value="EMT22955"/>
    <property type="gene ID" value="F775_14264"/>
</dbReference>
<reference evidence="2" key="1">
    <citation type="submission" date="2015-06" db="UniProtKB">
        <authorList>
            <consortium name="EnsemblPlants"/>
        </authorList>
    </citation>
    <scope>IDENTIFICATION</scope>
</reference>
<dbReference type="InterPro" id="IPR012417">
    <property type="entry name" value="CaM-bd_dom_pln"/>
</dbReference>
<sequence>MGDGEELSPVKTRSRIARTPKYFFSNKHMLGVHGKTMTRHHSHFTENGAIARTEIAGRPKITSTPSCVIMKSPRMLRFRRGKVLKLGSNSDNSTPRRVQFRPAYATDDGNRSKYPARRRITKNNEAKTSAASKDSGASRAEVVVLRHQGANDKKKSEPRLFNNVIKETASRLVEARRSKVKALVGAFETVISLQGSYNTRRTALPHGLFSFNHQKMNVLVWIRTTALKHYM</sequence>
<dbReference type="PANTHER" id="PTHR33349">
    <property type="entry name" value="EMB|CAB62594.1"/>
    <property type="match status" value="1"/>
</dbReference>
<evidence type="ECO:0000313" key="2">
    <source>
        <dbReference type="EnsemblPlants" id="EMT22955"/>
    </source>
</evidence>
<dbReference type="AlphaFoldDB" id="M8BDF8"/>